<keyword evidence="1" id="KW-0479">Metal-binding</keyword>
<accession>A0ABC8KBR5</accession>
<organism evidence="6 7">
    <name type="scientific">Eruca vesicaria subsp. sativa</name>
    <name type="common">Garden rocket</name>
    <name type="synonym">Eruca sativa</name>
    <dbReference type="NCBI Taxonomy" id="29727"/>
    <lineage>
        <taxon>Eukaryota</taxon>
        <taxon>Viridiplantae</taxon>
        <taxon>Streptophyta</taxon>
        <taxon>Embryophyta</taxon>
        <taxon>Tracheophyta</taxon>
        <taxon>Spermatophyta</taxon>
        <taxon>Magnoliopsida</taxon>
        <taxon>eudicotyledons</taxon>
        <taxon>Gunneridae</taxon>
        <taxon>Pentapetalae</taxon>
        <taxon>rosids</taxon>
        <taxon>malvids</taxon>
        <taxon>Brassicales</taxon>
        <taxon>Brassicaceae</taxon>
        <taxon>Brassiceae</taxon>
        <taxon>Eruca</taxon>
    </lineage>
</organism>
<evidence type="ECO:0000256" key="3">
    <source>
        <dbReference type="ARBA" id="ARBA00023014"/>
    </source>
</evidence>
<dbReference type="EMBL" id="CAKOAT010190710">
    <property type="protein sequence ID" value="CAH8354299.1"/>
    <property type="molecule type" value="Genomic_DNA"/>
</dbReference>
<dbReference type="InterPro" id="IPR001030">
    <property type="entry name" value="Acoase/IPM_deHydtase_lsu_aba"/>
</dbReference>
<dbReference type="Proteomes" id="UP001642260">
    <property type="component" value="Unassembled WGS sequence"/>
</dbReference>
<protein>
    <recommendedName>
        <fullName evidence="5">Aconitase/3-isopropylmalate dehydratase large subunit alpha/beta/alpha domain-containing protein</fullName>
    </recommendedName>
</protein>
<dbReference type="GO" id="GO:0046872">
    <property type="term" value="F:metal ion binding"/>
    <property type="evidence" value="ECO:0007669"/>
    <property type="project" value="UniProtKB-KW"/>
</dbReference>
<comment type="caution">
    <text evidence="6">The sequence shown here is derived from an EMBL/GenBank/DDBJ whole genome shotgun (WGS) entry which is preliminary data.</text>
</comment>
<keyword evidence="2" id="KW-0408">Iron</keyword>
<dbReference type="AlphaFoldDB" id="A0ABC8KBR5"/>
<proteinExistence type="predicted"/>
<feature type="domain" description="Aconitase/3-isopropylmalate dehydratase large subunit alpha/beta/alpha" evidence="5">
    <location>
        <begin position="3"/>
        <end position="67"/>
    </location>
</feature>
<sequence>MISAAPVTKKAYDLSLKVKRWVKTSLAPGSRVVEKYLDQSGVREDLNKQGFLIVGYGCTTCIRNGDLDKLVAAAIEETGNNILMYMYILLIFINMDMTPLLLVLSASFVSQMSKKCL</sequence>
<name>A0ABC8KBR5_ERUVS</name>
<dbReference type="GO" id="GO:0051536">
    <property type="term" value="F:iron-sulfur cluster binding"/>
    <property type="evidence" value="ECO:0007669"/>
    <property type="project" value="UniProtKB-KW"/>
</dbReference>
<evidence type="ECO:0000313" key="7">
    <source>
        <dbReference type="Proteomes" id="UP001642260"/>
    </source>
</evidence>
<dbReference type="SUPFAM" id="SSF53732">
    <property type="entry name" value="Aconitase iron-sulfur domain"/>
    <property type="match status" value="1"/>
</dbReference>
<keyword evidence="4" id="KW-0812">Transmembrane</keyword>
<dbReference type="Pfam" id="PF00330">
    <property type="entry name" value="Aconitase"/>
    <property type="match status" value="1"/>
</dbReference>
<evidence type="ECO:0000259" key="5">
    <source>
        <dbReference type="Pfam" id="PF00330"/>
    </source>
</evidence>
<evidence type="ECO:0000256" key="1">
    <source>
        <dbReference type="ARBA" id="ARBA00022723"/>
    </source>
</evidence>
<evidence type="ECO:0000256" key="2">
    <source>
        <dbReference type="ARBA" id="ARBA00023004"/>
    </source>
</evidence>
<keyword evidence="4" id="KW-0472">Membrane</keyword>
<dbReference type="PANTHER" id="PTHR11670">
    <property type="entry name" value="ACONITASE/IRON-RESPONSIVE ELEMENT FAMILY MEMBER"/>
    <property type="match status" value="1"/>
</dbReference>
<dbReference type="InterPro" id="IPR015931">
    <property type="entry name" value="Acnase/IPM_dHydase_lsu_aba_1/3"/>
</dbReference>
<keyword evidence="3" id="KW-0411">Iron-sulfur</keyword>
<keyword evidence="7" id="KW-1185">Reference proteome</keyword>
<reference evidence="6 7" key="1">
    <citation type="submission" date="2022-03" db="EMBL/GenBank/DDBJ databases">
        <authorList>
            <person name="Macdonald S."/>
            <person name="Ahmed S."/>
            <person name="Newling K."/>
        </authorList>
    </citation>
    <scope>NUCLEOTIDE SEQUENCE [LARGE SCALE GENOMIC DNA]</scope>
</reference>
<dbReference type="Gene3D" id="3.30.499.10">
    <property type="entry name" value="Aconitase, domain 3"/>
    <property type="match status" value="1"/>
</dbReference>
<feature type="transmembrane region" description="Helical" evidence="4">
    <location>
        <begin position="84"/>
        <end position="109"/>
    </location>
</feature>
<dbReference type="InterPro" id="IPR036008">
    <property type="entry name" value="Aconitase_4Fe-4S_dom"/>
</dbReference>
<evidence type="ECO:0000313" key="6">
    <source>
        <dbReference type="EMBL" id="CAH8354299.1"/>
    </source>
</evidence>
<gene>
    <name evidence="6" type="ORF">ERUC_LOCUS20054</name>
</gene>
<evidence type="ECO:0000256" key="4">
    <source>
        <dbReference type="SAM" id="Phobius"/>
    </source>
</evidence>
<keyword evidence="4" id="KW-1133">Transmembrane helix</keyword>
<dbReference type="InterPro" id="IPR006249">
    <property type="entry name" value="Aconitase/IRP2"/>
</dbReference>